<proteinExistence type="predicted"/>
<keyword evidence="3" id="KW-1185">Reference proteome</keyword>
<gene>
    <name evidence="2" type="ORF">DPMN_149510</name>
</gene>
<dbReference type="Proteomes" id="UP000828390">
    <property type="component" value="Unassembled WGS sequence"/>
</dbReference>
<feature type="compositionally biased region" description="Basic and acidic residues" evidence="1">
    <location>
        <begin position="609"/>
        <end position="618"/>
    </location>
</feature>
<feature type="compositionally biased region" description="Polar residues" evidence="1">
    <location>
        <begin position="555"/>
        <end position="567"/>
    </location>
</feature>
<accession>A0A9D4J517</accession>
<comment type="caution">
    <text evidence="2">The sequence shown here is derived from an EMBL/GenBank/DDBJ whole genome shotgun (WGS) entry which is preliminary data.</text>
</comment>
<feature type="region of interest" description="Disordered" evidence="1">
    <location>
        <begin position="633"/>
        <end position="652"/>
    </location>
</feature>
<name>A0A9D4J517_DREPO</name>
<feature type="compositionally biased region" description="Low complexity" evidence="1">
    <location>
        <begin position="518"/>
        <end position="536"/>
    </location>
</feature>
<evidence type="ECO:0000256" key="1">
    <source>
        <dbReference type="SAM" id="MobiDB-lite"/>
    </source>
</evidence>
<dbReference type="OrthoDB" id="6101411at2759"/>
<reference evidence="2" key="1">
    <citation type="journal article" date="2019" name="bioRxiv">
        <title>The Genome of the Zebra Mussel, Dreissena polymorpha: A Resource for Invasive Species Research.</title>
        <authorList>
            <person name="McCartney M.A."/>
            <person name="Auch B."/>
            <person name="Kono T."/>
            <person name="Mallez S."/>
            <person name="Zhang Y."/>
            <person name="Obille A."/>
            <person name="Becker A."/>
            <person name="Abrahante J.E."/>
            <person name="Garbe J."/>
            <person name="Badalamenti J.P."/>
            <person name="Herman A."/>
            <person name="Mangelson H."/>
            <person name="Liachko I."/>
            <person name="Sullivan S."/>
            <person name="Sone E.D."/>
            <person name="Koren S."/>
            <person name="Silverstein K.A.T."/>
            <person name="Beckman K.B."/>
            <person name="Gohl D.M."/>
        </authorList>
    </citation>
    <scope>NUCLEOTIDE SEQUENCE</scope>
    <source>
        <strain evidence="2">Duluth1</strain>
        <tissue evidence="2">Whole animal</tissue>
    </source>
</reference>
<reference evidence="2" key="2">
    <citation type="submission" date="2020-11" db="EMBL/GenBank/DDBJ databases">
        <authorList>
            <person name="McCartney M.A."/>
            <person name="Auch B."/>
            <person name="Kono T."/>
            <person name="Mallez S."/>
            <person name="Becker A."/>
            <person name="Gohl D.M."/>
            <person name="Silverstein K.A.T."/>
            <person name="Koren S."/>
            <person name="Bechman K.B."/>
            <person name="Herman A."/>
            <person name="Abrahante J.E."/>
            <person name="Garbe J."/>
        </authorList>
    </citation>
    <scope>NUCLEOTIDE SEQUENCE</scope>
    <source>
        <strain evidence="2">Duluth1</strain>
        <tissue evidence="2">Whole animal</tissue>
    </source>
</reference>
<dbReference type="AlphaFoldDB" id="A0A9D4J517"/>
<feature type="compositionally biased region" description="Basic and acidic residues" evidence="1">
    <location>
        <begin position="394"/>
        <end position="434"/>
    </location>
</feature>
<evidence type="ECO:0000313" key="3">
    <source>
        <dbReference type="Proteomes" id="UP000828390"/>
    </source>
</evidence>
<feature type="compositionally biased region" description="Basic and acidic residues" evidence="1">
    <location>
        <begin position="576"/>
        <end position="586"/>
    </location>
</feature>
<evidence type="ECO:0000313" key="2">
    <source>
        <dbReference type="EMBL" id="KAH3795948.1"/>
    </source>
</evidence>
<dbReference type="EMBL" id="JAIWYP010000007">
    <property type="protein sequence ID" value="KAH3795948.1"/>
    <property type="molecule type" value="Genomic_DNA"/>
</dbReference>
<feature type="region of interest" description="Disordered" evidence="1">
    <location>
        <begin position="367"/>
        <end position="618"/>
    </location>
</feature>
<sequence>MFGQTPTALVAAREKVALTHGQILYGLVKPTKEKDQVESTAAMVNVIPKKRIYRMEKYEELDLFIVELSKRPLVLQPSAYVSKGLSVLRCSFYTDEEKWLLLINQNHPKIKSRIQMAMDAARNKMMQGRPFVMELSFNKFLAQVYMDRLTEEDINRRFTFVEFQDAEIVIRYPGNRASRSSFTMTKNNDIHFEFDDILPSEIVHRTVSDARSEWSSPALRLIMPDELQDLLRGWQFENIDPLARGDEYEEEWEDYDYEEEGAVGGEDFVPEEEPLKAPGKVLGRAARRANQAAKYEVSVDLHVPAGPVSQSQGNQYSGGRARVLTGGRDTHAYEDLNRGKADHAYAGIKLGAPVSPRAVKHGADVSPYEKMNSSKAGLLAQSPAGPRTPVSTHGRSDDRYNAERVDKYNTESVDRYNTERADKYNTECVDKYNSEHVGSYNAPRTPVSHSVSDDRYKAGYMDQTRPAHSTYLTDDDPDDGGFSSKLPPQRSPNPDSRLREADGHGNPPRSPYYPNDTYRSASQGQQSYGGRSQGQQNPGPGVHQSVAAPRGFHRQQGSGRSDTSASDSGFGENDQESSKYRLEKGGARSSGKNSINGDLAKTPYYNRAFEQESPERDSGDILARHKAIASRAIHGQGVPDAGGYNRTDRYNDPGYTRELQKWRQNINDLEDSVVPSVQVSRMRLQSDGERMEESFI</sequence>
<protein>
    <submittedName>
        <fullName evidence="2">Uncharacterized protein</fullName>
    </submittedName>
</protein>
<organism evidence="2 3">
    <name type="scientific">Dreissena polymorpha</name>
    <name type="common">Zebra mussel</name>
    <name type="synonym">Mytilus polymorpha</name>
    <dbReference type="NCBI Taxonomy" id="45954"/>
    <lineage>
        <taxon>Eukaryota</taxon>
        <taxon>Metazoa</taxon>
        <taxon>Spiralia</taxon>
        <taxon>Lophotrochozoa</taxon>
        <taxon>Mollusca</taxon>
        <taxon>Bivalvia</taxon>
        <taxon>Autobranchia</taxon>
        <taxon>Heteroconchia</taxon>
        <taxon>Euheterodonta</taxon>
        <taxon>Imparidentia</taxon>
        <taxon>Neoheterodontei</taxon>
        <taxon>Myida</taxon>
        <taxon>Dreissenoidea</taxon>
        <taxon>Dreissenidae</taxon>
        <taxon>Dreissena</taxon>
    </lineage>
</organism>